<dbReference type="Proteomes" id="UP000091820">
    <property type="component" value="Unassembled WGS sequence"/>
</dbReference>
<reference evidence="4" key="1">
    <citation type="submission" date="2014-03" db="EMBL/GenBank/DDBJ databases">
        <authorList>
            <person name="Aksoy S."/>
            <person name="Warren W."/>
            <person name="Wilson R.K."/>
        </authorList>
    </citation>
    <scope>NUCLEOTIDE SEQUENCE [LARGE SCALE GENOMIC DNA]</scope>
    <source>
        <strain evidence="4">IAEA</strain>
    </source>
</reference>
<sequence>MNVEVLLSKQTLLTNREDNFVGSLVRWLVGWFVGWFIVVVFGFPLNFAFLRESPWHVDDDDDDNDDDYDDDHDDDDDNDGDDVWLVGLLVPVKPKSLNFLGTAKRPSPLLDTLHHGFNASNRNGA</sequence>
<keyword evidence="2" id="KW-0812">Transmembrane</keyword>
<organism evidence="3 4">
    <name type="scientific">Glossina brevipalpis</name>
    <dbReference type="NCBI Taxonomy" id="37001"/>
    <lineage>
        <taxon>Eukaryota</taxon>
        <taxon>Metazoa</taxon>
        <taxon>Ecdysozoa</taxon>
        <taxon>Arthropoda</taxon>
        <taxon>Hexapoda</taxon>
        <taxon>Insecta</taxon>
        <taxon>Pterygota</taxon>
        <taxon>Neoptera</taxon>
        <taxon>Endopterygota</taxon>
        <taxon>Diptera</taxon>
        <taxon>Brachycera</taxon>
        <taxon>Muscomorpha</taxon>
        <taxon>Hippoboscoidea</taxon>
        <taxon>Glossinidae</taxon>
        <taxon>Glossina</taxon>
    </lineage>
</organism>
<dbReference type="VEuPathDB" id="VectorBase:GBRI004922"/>
<name>A0A1A9W3A9_9MUSC</name>
<keyword evidence="2" id="KW-1133">Transmembrane helix</keyword>
<evidence type="ECO:0000313" key="4">
    <source>
        <dbReference type="Proteomes" id="UP000091820"/>
    </source>
</evidence>
<proteinExistence type="predicted"/>
<evidence type="ECO:0000256" key="1">
    <source>
        <dbReference type="SAM" id="MobiDB-lite"/>
    </source>
</evidence>
<protein>
    <submittedName>
        <fullName evidence="3">Uncharacterized protein</fullName>
    </submittedName>
</protein>
<evidence type="ECO:0000256" key="2">
    <source>
        <dbReference type="SAM" id="Phobius"/>
    </source>
</evidence>
<evidence type="ECO:0000313" key="3">
    <source>
        <dbReference type="EnsemblMetazoa" id="GBRI004922-PA"/>
    </source>
</evidence>
<reference evidence="3" key="2">
    <citation type="submission" date="2020-05" db="UniProtKB">
        <authorList>
            <consortium name="EnsemblMetazoa"/>
        </authorList>
    </citation>
    <scope>IDENTIFICATION</scope>
    <source>
        <strain evidence="3">IAEA</strain>
    </source>
</reference>
<feature type="region of interest" description="Disordered" evidence="1">
    <location>
        <begin position="56"/>
        <end position="79"/>
    </location>
</feature>
<dbReference type="AlphaFoldDB" id="A0A1A9W3A9"/>
<accession>A0A1A9W3A9</accession>
<keyword evidence="4" id="KW-1185">Reference proteome</keyword>
<feature type="transmembrane region" description="Helical" evidence="2">
    <location>
        <begin position="20"/>
        <end position="43"/>
    </location>
</feature>
<feature type="compositionally biased region" description="Acidic residues" evidence="1">
    <location>
        <begin position="58"/>
        <end position="79"/>
    </location>
</feature>
<keyword evidence="2" id="KW-0472">Membrane</keyword>
<dbReference type="EnsemblMetazoa" id="GBRI004922-RA">
    <property type="protein sequence ID" value="GBRI004922-PA"/>
    <property type="gene ID" value="GBRI004922"/>
</dbReference>